<dbReference type="GO" id="GO:0000245">
    <property type="term" value="P:spliceosomal complex assembly"/>
    <property type="evidence" value="ECO:0007669"/>
    <property type="project" value="TreeGrafter"/>
</dbReference>
<evidence type="ECO:0000259" key="9">
    <source>
        <dbReference type="PROSITE" id="PS50011"/>
    </source>
</evidence>
<dbReference type="InterPro" id="IPR051334">
    <property type="entry name" value="SRPK"/>
</dbReference>
<dbReference type="PANTHER" id="PTHR47634">
    <property type="entry name" value="PROTEIN KINASE DOMAIN-CONTAINING PROTEIN-RELATED"/>
    <property type="match status" value="1"/>
</dbReference>
<reference evidence="10" key="2">
    <citation type="submission" date="2023-05" db="EMBL/GenBank/DDBJ databases">
        <authorList>
            <consortium name="Lawrence Berkeley National Laboratory"/>
            <person name="Steindorff A."/>
            <person name="Hensen N."/>
            <person name="Bonometti L."/>
            <person name="Westerberg I."/>
            <person name="Brannstrom I.O."/>
            <person name="Guillou S."/>
            <person name="Cros-Aarteil S."/>
            <person name="Calhoun S."/>
            <person name="Haridas S."/>
            <person name="Kuo A."/>
            <person name="Mondo S."/>
            <person name="Pangilinan J."/>
            <person name="Riley R."/>
            <person name="Labutti K."/>
            <person name="Andreopoulos B."/>
            <person name="Lipzen A."/>
            <person name="Chen C."/>
            <person name="Yanf M."/>
            <person name="Daum C."/>
            <person name="Ng V."/>
            <person name="Clum A."/>
            <person name="Ohm R."/>
            <person name="Martin F."/>
            <person name="Silar P."/>
            <person name="Natvig D."/>
            <person name="Lalanne C."/>
            <person name="Gautier V."/>
            <person name="Ament-Velasquez S.L."/>
            <person name="Kruys A."/>
            <person name="Hutchinson M.I."/>
            <person name="Powell A.J."/>
            <person name="Barry K."/>
            <person name="Miller A.N."/>
            <person name="Grigoriev I.V."/>
            <person name="Debuchy R."/>
            <person name="Gladieux P."/>
            <person name="Thoren M.H."/>
            <person name="Johannesson H."/>
        </authorList>
    </citation>
    <scope>NUCLEOTIDE SEQUENCE</scope>
    <source>
        <strain evidence="10">CBS 990.96</strain>
    </source>
</reference>
<comment type="caution">
    <text evidence="10">The sequence shown here is derived from an EMBL/GenBank/DDBJ whole genome shotgun (WGS) entry which is preliminary data.</text>
</comment>
<gene>
    <name evidence="10" type="ORF">QBC38DRAFT_532077</name>
</gene>
<evidence type="ECO:0000256" key="3">
    <source>
        <dbReference type="ARBA" id="ARBA00022679"/>
    </source>
</evidence>
<dbReference type="SUPFAM" id="SSF56112">
    <property type="entry name" value="Protein kinase-like (PK-like)"/>
    <property type="match status" value="1"/>
</dbReference>
<keyword evidence="11" id="KW-1185">Reference proteome</keyword>
<dbReference type="Pfam" id="PF00069">
    <property type="entry name" value="Pkinase"/>
    <property type="match status" value="1"/>
</dbReference>
<dbReference type="InterPro" id="IPR011009">
    <property type="entry name" value="Kinase-like_dom_sf"/>
</dbReference>
<dbReference type="Gene3D" id="1.10.510.10">
    <property type="entry name" value="Transferase(Phosphotransferase) domain 1"/>
    <property type="match status" value="2"/>
</dbReference>
<evidence type="ECO:0000256" key="6">
    <source>
        <dbReference type="ARBA" id="ARBA00022840"/>
    </source>
</evidence>
<proteinExistence type="predicted"/>
<dbReference type="PROSITE" id="PS50011">
    <property type="entry name" value="PROTEIN_KINASE_DOM"/>
    <property type="match status" value="1"/>
</dbReference>
<dbReference type="SMART" id="SM00220">
    <property type="entry name" value="S_TKc"/>
    <property type="match status" value="1"/>
</dbReference>
<dbReference type="AlphaFoldDB" id="A0AAN7BKF3"/>
<reference evidence="10" key="1">
    <citation type="journal article" date="2023" name="Mol. Phylogenet. Evol.">
        <title>Genome-scale phylogeny and comparative genomics of the fungal order Sordariales.</title>
        <authorList>
            <person name="Hensen N."/>
            <person name="Bonometti L."/>
            <person name="Westerberg I."/>
            <person name="Brannstrom I.O."/>
            <person name="Guillou S."/>
            <person name="Cros-Aarteil S."/>
            <person name="Calhoun S."/>
            <person name="Haridas S."/>
            <person name="Kuo A."/>
            <person name="Mondo S."/>
            <person name="Pangilinan J."/>
            <person name="Riley R."/>
            <person name="LaButti K."/>
            <person name="Andreopoulos B."/>
            <person name="Lipzen A."/>
            <person name="Chen C."/>
            <person name="Yan M."/>
            <person name="Daum C."/>
            <person name="Ng V."/>
            <person name="Clum A."/>
            <person name="Steindorff A."/>
            <person name="Ohm R.A."/>
            <person name="Martin F."/>
            <person name="Silar P."/>
            <person name="Natvig D.O."/>
            <person name="Lalanne C."/>
            <person name="Gautier V."/>
            <person name="Ament-Velasquez S.L."/>
            <person name="Kruys A."/>
            <person name="Hutchinson M.I."/>
            <person name="Powell A.J."/>
            <person name="Barry K."/>
            <person name="Miller A.N."/>
            <person name="Grigoriev I.V."/>
            <person name="Debuchy R."/>
            <person name="Gladieux P."/>
            <person name="Hiltunen Thoren M."/>
            <person name="Johannesson H."/>
        </authorList>
    </citation>
    <scope>NUCLEOTIDE SEQUENCE</scope>
    <source>
        <strain evidence="10">CBS 990.96</strain>
    </source>
</reference>
<dbReference type="EMBL" id="MU865382">
    <property type="protein sequence ID" value="KAK4224843.1"/>
    <property type="molecule type" value="Genomic_DNA"/>
</dbReference>
<evidence type="ECO:0000256" key="7">
    <source>
        <dbReference type="ARBA" id="ARBA00047899"/>
    </source>
</evidence>
<evidence type="ECO:0000256" key="1">
    <source>
        <dbReference type="ARBA" id="ARBA00012513"/>
    </source>
</evidence>
<name>A0AAN7BKF3_9PEZI</name>
<comment type="catalytic activity">
    <reaction evidence="8">
        <text>L-seryl-[protein] + ATP = O-phospho-L-seryl-[protein] + ADP + H(+)</text>
        <dbReference type="Rhea" id="RHEA:17989"/>
        <dbReference type="Rhea" id="RHEA-COMP:9863"/>
        <dbReference type="Rhea" id="RHEA-COMP:11604"/>
        <dbReference type="ChEBI" id="CHEBI:15378"/>
        <dbReference type="ChEBI" id="CHEBI:29999"/>
        <dbReference type="ChEBI" id="CHEBI:30616"/>
        <dbReference type="ChEBI" id="CHEBI:83421"/>
        <dbReference type="ChEBI" id="CHEBI:456216"/>
        <dbReference type="EC" id="2.7.11.1"/>
    </reaction>
</comment>
<evidence type="ECO:0000313" key="11">
    <source>
        <dbReference type="Proteomes" id="UP001301958"/>
    </source>
</evidence>
<dbReference type="PANTHER" id="PTHR47634:SF9">
    <property type="entry name" value="PROTEIN KINASE DOMAIN-CONTAINING PROTEIN-RELATED"/>
    <property type="match status" value="1"/>
</dbReference>
<sequence length="256" mass="29250">MEEGRSEYHAGGFHPVYIGNVYGKKYEVLQKLGYDLDQETNDGTEYYAMKVLSAMCYGTEYDIFELEILKHLRAGDKEHGGYRRVLHLINDFTLDGPNGNHSMIPEPVALRAPEVLIKAPWDKNVDWWNYGAIFLELFRAIRMFSGRVPPDGHYEVKKHISEIVTLFGSFPKSLLEKGDKDLIFDDQGKVKGLPECRRPPLDDEAWTPGLCKDAREECVSFLRLVMKADPEERPGLFDILGHVWLDAIPTNESSDK</sequence>
<evidence type="ECO:0000256" key="5">
    <source>
        <dbReference type="ARBA" id="ARBA00022777"/>
    </source>
</evidence>
<keyword evidence="3" id="KW-0808">Transferase</keyword>
<dbReference type="Proteomes" id="UP001301958">
    <property type="component" value="Unassembled WGS sequence"/>
</dbReference>
<evidence type="ECO:0000256" key="8">
    <source>
        <dbReference type="ARBA" id="ARBA00048679"/>
    </source>
</evidence>
<keyword evidence="4" id="KW-0547">Nucleotide-binding</keyword>
<protein>
    <recommendedName>
        <fullName evidence="1">non-specific serine/threonine protein kinase</fullName>
        <ecNumber evidence="1">2.7.11.1</ecNumber>
    </recommendedName>
</protein>
<dbReference type="EC" id="2.7.11.1" evidence="1"/>
<dbReference type="GO" id="GO:0004674">
    <property type="term" value="F:protein serine/threonine kinase activity"/>
    <property type="evidence" value="ECO:0007669"/>
    <property type="project" value="UniProtKB-KW"/>
</dbReference>
<accession>A0AAN7BKF3</accession>
<keyword evidence="5" id="KW-0418">Kinase</keyword>
<evidence type="ECO:0000313" key="10">
    <source>
        <dbReference type="EMBL" id="KAK4224843.1"/>
    </source>
</evidence>
<feature type="domain" description="Protein kinase" evidence="9">
    <location>
        <begin position="1"/>
        <end position="245"/>
    </location>
</feature>
<comment type="catalytic activity">
    <reaction evidence="7">
        <text>L-threonyl-[protein] + ATP = O-phospho-L-threonyl-[protein] + ADP + H(+)</text>
        <dbReference type="Rhea" id="RHEA:46608"/>
        <dbReference type="Rhea" id="RHEA-COMP:11060"/>
        <dbReference type="Rhea" id="RHEA-COMP:11605"/>
        <dbReference type="ChEBI" id="CHEBI:15378"/>
        <dbReference type="ChEBI" id="CHEBI:30013"/>
        <dbReference type="ChEBI" id="CHEBI:30616"/>
        <dbReference type="ChEBI" id="CHEBI:61977"/>
        <dbReference type="ChEBI" id="CHEBI:456216"/>
        <dbReference type="EC" id="2.7.11.1"/>
    </reaction>
</comment>
<dbReference type="GO" id="GO:0005524">
    <property type="term" value="F:ATP binding"/>
    <property type="evidence" value="ECO:0007669"/>
    <property type="project" value="UniProtKB-KW"/>
</dbReference>
<keyword evidence="2" id="KW-0723">Serine/threonine-protein kinase</keyword>
<dbReference type="GO" id="GO:0050684">
    <property type="term" value="P:regulation of mRNA processing"/>
    <property type="evidence" value="ECO:0007669"/>
    <property type="project" value="TreeGrafter"/>
</dbReference>
<keyword evidence="6" id="KW-0067">ATP-binding</keyword>
<evidence type="ECO:0000256" key="2">
    <source>
        <dbReference type="ARBA" id="ARBA00022527"/>
    </source>
</evidence>
<evidence type="ECO:0000256" key="4">
    <source>
        <dbReference type="ARBA" id="ARBA00022741"/>
    </source>
</evidence>
<dbReference type="Gene3D" id="3.30.200.20">
    <property type="entry name" value="Phosphorylase Kinase, domain 1"/>
    <property type="match status" value="1"/>
</dbReference>
<organism evidence="10 11">
    <name type="scientific">Podospora fimiseda</name>
    <dbReference type="NCBI Taxonomy" id="252190"/>
    <lineage>
        <taxon>Eukaryota</taxon>
        <taxon>Fungi</taxon>
        <taxon>Dikarya</taxon>
        <taxon>Ascomycota</taxon>
        <taxon>Pezizomycotina</taxon>
        <taxon>Sordariomycetes</taxon>
        <taxon>Sordariomycetidae</taxon>
        <taxon>Sordariales</taxon>
        <taxon>Podosporaceae</taxon>
        <taxon>Podospora</taxon>
    </lineage>
</organism>
<dbReference type="InterPro" id="IPR000719">
    <property type="entry name" value="Prot_kinase_dom"/>
</dbReference>